<reference evidence="1 2" key="1">
    <citation type="submission" date="2018-03" db="EMBL/GenBank/DDBJ databases">
        <authorList>
            <person name="Keele B.F."/>
        </authorList>
    </citation>
    <scope>NUCLEOTIDE SEQUENCE [LARGE SCALE GENOMIC DNA]</scope>
    <source>
        <strain evidence="1 2">YL28-9</strain>
    </source>
</reference>
<dbReference type="Proteomes" id="UP000240912">
    <property type="component" value="Unassembled WGS sequence"/>
</dbReference>
<gene>
    <name evidence="1" type="ORF">C7T94_07770</name>
</gene>
<accession>A0A2T3HJE8</accession>
<dbReference type="EMBL" id="PYLS01000005">
    <property type="protein sequence ID" value="PST82560.1"/>
    <property type="molecule type" value="Genomic_DNA"/>
</dbReference>
<sequence length="116" mass="13047">MTSCKKEPTQSDFEGLWTVTEVELYNPPSTTAYPSAEGEYGTLNISFQSDRQATLRLQMYDKSQRLRIDESYPATYTTDQDGDPVFKADDGTLIAAIFDLEIDFYGIRGARIAAKK</sequence>
<organism evidence="1 2">
    <name type="scientific">Pedobacter yulinensis</name>
    <dbReference type="NCBI Taxonomy" id="2126353"/>
    <lineage>
        <taxon>Bacteria</taxon>
        <taxon>Pseudomonadati</taxon>
        <taxon>Bacteroidota</taxon>
        <taxon>Sphingobacteriia</taxon>
        <taxon>Sphingobacteriales</taxon>
        <taxon>Sphingobacteriaceae</taxon>
        <taxon>Pedobacter</taxon>
    </lineage>
</organism>
<evidence type="ECO:0000313" key="1">
    <source>
        <dbReference type="EMBL" id="PST82560.1"/>
    </source>
</evidence>
<evidence type="ECO:0000313" key="2">
    <source>
        <dbReference type="Proteomes" id="UP000240912"/>
    </source>
</evidence>
<name>A0A2T3HJE8_9SPHI</name>
<protein>
    <recommendedName>
        <fullName evidence="3">Lipocalin-like domain-containing protein</fullName>
    </recommendedName>
</protein>
<proteinExistence type="predicted"/>
<evidence type="ECO:0008006" key="3">
    <source>
        <dbReference type="Google" id="ProtNLM"/>
    </source>
</evidence>
<dbReference type="OrthoDB" id="1494826at2"/>
<keyword evidence="2" id="KW-1185">Reference proteome</keyword>
<dbReference type="AlphaFoldDB" id="A0A2T3HJE8"/>
<comment type="caution">
    <text evidence="1">The sequence shown here is derived from an EMBL/GenBank/DDBJ whole genome shotgun (WGS) entry which is preliminary data.</text>
</comment>